<dbReference type="GO" id="GO:0032549">
    <property type="term" value="F:ribonucleoside binding"/>
    <property type="evidence" value="ECO:0007669"/>
    <property type="project" value="InterPro"/>
</dbReference>
<dbReference type="EC" id="2.7.7.6" evidence="14"/>
<keyword evidence="25" id="KW-1185">Reference proteome</keyword>
<dbReference type="Pfam" id="PF04566">
    <property type="entry name" value="RNA_pol_Rpb2_4"/>
    <property type="match status" value="1"/>
</dbReference>
<dbReference type="SUPFAM" id="SSF64484">
    <property type="entry name" value="beta and beta-prime subunits of DNA dependent RNA-polymerase"/>
    <property type="match status" value="1"/>
</dbReference>
<accession>A0AAF1BF27</accession>
<keyword evidence="11 14" id="KW-0804">Transcription</keyword>
<dbReference type="Gene3D" id="3.90.1800.10">
    <property type="entry name" value="RNA polymerase alpha subunit dimerisation domain"/>
    <property type="match status" value="1"/>
</dbReference>
<dbReference type="GO" id="GO:0005634">
    <property type="term" value="C:nucleus"/>
    <property type="evidence" value="ECO:0007669"/>
    <property type="project" value="UniProtKB-SubCell"/>
</dbReference>
<evidence type="ECO:0000256" key="8">
    <source>
        <dbReference type="ARBA" id="ARBA00022771"/>
    </source>
</evidence>
<comment type="function">
    <text evidence="14">DNA-dependent RNA polymerase catalyzes the transcription of DNA into RNA using the four ribonucleoside triphosphates as substrates.</text>
</comment>
<dbReference type="Pfam" id="PF04561">
    <property type="entry name" value="RNA_pol_Rpb2_2"/>
    <property type="match status" value="1"/>
</dbReference>
<dbReference type="NCBIfam" id="NF007175">
    <property type="entry name" value="PRK09606.1"/>
    <property type="match status" value="1"/>
</dbReference>
<name>A0AAF1BF27_9TREE</name>
<dbReference type="InterPro" id="IPR007121">
    <property type="entry name" value="RNA_pol_bsu_CS"/>
</dbReference>
<comment type="subunit">
    <text evidence="3">Component of the RNA polymerase II (Pol II) complex consisting of 12 subunits.</text>
</comment>
<dbReference type="GeneID" id="87804293"/>
<dbReference type="Gene3D" id="2.40.50.150">
    <property type="match status" value="1"/>
</dbReference>
<dbReference type="InterPro" id="IPR007645">
    <property type="entry name" value="RNA_pol_Rpb2_3"/>
</dbReference>
<dbReference type="CDD" id="cd00653">
    <property type="entry name" value="RNA_pol_B_RPB2"/>
    <property type="match status" value="1"/>
</dbReference>
<organism evidence="24 25">
    <name type="scientific">Vanrija pseudolonga</name>
    <dbReference type="NCBI Taxonomy" id="143232"/>
    <lineage>
        <taxon>Eukaryota</taxon>
        <taxon>Fungi</taxon>
        <taxon>Dikarya</taxon>
        <taxon>Basidiomycota</taxon>
        <taxon>Agaricomycotina</taxon>
        <taxon>Tremellomycetes</taxon>
        <taxon>Trichosporonales</taxon>
        <taxon>Trichosporonaceae</taxon>
        <taxon>Vanrija</taxon>
    </lineage>
</organism>
<keyword evidence="15" id="KW-0175">Coiled coil</keyword>
<dbReference type="Gene3D" id="3.90.1100.10">
    <property type="match status" value="2"/>
</dbReference>
<dbReference type="GO" id="GO:0003677">
    <property type="term" value="F:DNA binding"/>
    <property type="evidence" value="ECO:0007669"/>
    <property type="project" value="InterPro"/>
</dbReference>
<feature type="domain" description="RNA polymerase beta subunit protrusion" evidence="20">
    <location>
        <begin position="53"/>
        <end position="471"/>
    </location>
</feature>
<dbReference type="InterPro" id="IPR007641">
    <property type="entry name" value="RNA_pol_Rpb2_7"/>
</dbReference>
<evidence type="ECO:0000256" key="13">
    <source>
        <dbReference type="RuleBase" id="RU000434"/>
    </source>
</evidence>
<proteinExistence type="inferred from homology"/>
<evidence type="ECO:0000256" key="16">
    <source>
        <dbReference type="SAM" id="MobiDB-lite"/>
    </source>
</evidence>
<protein>
    <recommendedName>
        <fullName evidence="14">DNA-directed RNA polymerase subunit beta</fullName>
        <ecNumber evidence="14">2.7.7.6</ecNumber>
    </recommendedName>
</protein>
<keyword evidence="4 14" id="KW-0240">DNA-directed RNA polymerase</keyword>
<feature type="domain" description="RNA polymerase Rpb2" evidence="19">
    <location>
        <begin position="234"/>
        <end position="424"/>
    </location>
</feature>
<keyword evidence="6 14" id="KW-0548">Nucleotidyltransferase</keyword>
<feature type="compositionally biased region" description="Low complexity" evidence="16">
    <location>
        <begin position="9"/>
        <end position="22"/>
    </location>
</feature>
<dbReference type="GO" id="GO:0000428">
    <property type="term" value="C:DNA-directed RNA polymerase complex"/>
    <property type="evidence" value="ECO:0007669"/>
    <property type="project" value="UniProtKB-KW"/>
</dbReference>
<evidence type="ECO:0000256" key="12">
    <source>
        <dbReference type="ARBA" id="ARBA00023242"/>
    </source>
</evidence>
<dbReference type="InterPro" id="IPR007644">
    <property type="entry name" value="RNA_pol_bsu_protrusion"/>
</dbReference>
<evidence type="ECO:0000259" key="23">
    <source>
        <dbReference type="Pfam" id="PF04567"/>
    </source>
</evidence>
<dbReference type="EMBL" id="CP086714">
    <property type="protein sequence ID" value="WOO77456.1"/>
    <property type="molecule type" value="Genomic_DNA"/>
</dbReference>
<sequence length="1236" mass="140142">MDAGMSQANDGYDYNPEYDYNNEQYADGDDYDESSISQEDYWKVINSFFGNKGLVRQQLESFNEFVENTMQELVDENARLTLDQHSQHTGAVGDETRRYEINFGQIYLAKVAMTEMDGQTVSLFPQEARLRNLTYAAPLYVDMKKSTLTAGNVDDPIEAQWQPAVDANGVMQETEEDKIWIGKVPVMIRSNFCLLDDLQEEQNYNLGECPYDQGGYFIINGSEKVLIAQERMAANHVYVFKKADPSAITYFSEVTSQMEKGGKMPSKTVVRMYARNSDRTTTGSVIRASLPYTKVDIPIVIIFRALGIVPDRDVLSHICFDPNDTAMLEMLRPCIEEAFSVQDRDTALDFIGRRGQQEKGTRLTRQRAAFDILQKEMLPHVSVSEGFESKKAYFLGYMVHRLCSASLGRRELDDRDHFGKKRLDLAGPLLANLFRILFKKLTRDVYRHLQKCVETHKEFTLVNAIKPGIITNGLKYSLATGNWGDQAKAMQARAGVSQVLNRYTFASTLSHLRRTNTPIGRDGKIAKPRQLHNTHWGMVCPAETPEGQACGLVKNLALMSYISVGSYSAPVMEFLEEWGLEDQTEYSNAPSATKVFVNGVWMGIHRDAVTLHQNLLQMRRGGQLKHEVSIVRDIRERELRLYTDAGRVCRPLFIVNDDQTLMLQRSHIERIEELEEEEGKAWEEMLSTGIVEYVDAEEEETILIAMVQEDLENARKFHTREEVNKDHALHSMEAFDPTARVKSANWSQTYTHMEIHPSMILGVCASIIPFPDHNQSPRNTYQSAMGKQAMGIYLTNYQLRMDTMANILYYPQSPLATTQSMKYLKFSELPAGQNAIVAILCYSGYNQEDSVIMNQSSIDRGLFRSLYYRAYTDTEKMVGMQKVEAFEKPNRDETLRMKHGPSDRYSKLDGDGLITPATNVNGDDIIIGKTAPIPPDSEELGQRSATHTKRDVSTPMKSTEQGVVDQVMITTNADGLKFVKIRIRSTRVPQIGDKFASRHGQKGTIGITYRQEDMPFTAEGITPDIIINPHAIPSRMTIGHLVECLLSKLATLTGREGDATPFTDLTVESVSKLLRERGYQSRGLEVMYHGHTGKKLRAQVYFGPTYYQRLKHMVDDKIHARARGPLQILTRQPVEGRSRDGGLRFGEMERDCMISHGIAAFLKERMYESSDAFRLHVCDQCGLMAIANLKKQEFHCTVCRNSTQISQIYIPYAAKLLFQELQAMNVTVRMYSDGDD</sequence>
<evidence type="ECO:0000313" key="25">
    <source>
        <dbReference type="Proteomes" id="UP000827549"/>
    </source>
</evidence>
<evidence type="ECO:0000259" key="21">
    <source>
        <dbReference type="Pfam" id="PF04565"/>
    </source>
</evidence>
<keyword evidence="12" id="KW-0539">Nucleus</keyword>
<evidence type="ECO:0000259" key="20">
    <source>
        <dbReference type="Pfam" id="PF04563"/>
    </source>
</evidence>
<dbReference type="GO" id="GO:0003899">
    <property type="term" value="F:DNA-directed RNA polymerase activity"/>
    <property type="evidence" value="ECO:0007669"/>
    <property type="project" value="UniProtKB-EC"/>
</dbReference>
<evidence type="ECO:0000256" key="4">
    <source>
        <dbReference type="ARBA" id="ARBA00022478"/>
    </source>
</evidence>
<evidence type="ECO:0000256" key="15">
    <source>
        <dbReference type="SAM" id="Coils"/>
    </source>
</evidence>
<evidence type="ECO:0000256" key="14">
    <source>
        <dbReference type="RuleBase" id="RU363031"/>
    </source>
</evidence>
<dbReference type="Pfam" id="PF04563">
    <property type="entry name" value="RNA_pol_Rpb2_1"/>
    <property type="match status" value="1"/>
</dbReference>
<dbReference type="InterPro" id="IPR007120">
    <property type="entry name" value="DNA-dir_RNAP_su2_dom"/>
</dbReference>
<evidence type="ECO:0000313" key="24">
    <source>
        <dbReference type="EMBL" id="WOO77456.1"/>
    </source>
</evidence>
<feature type="domain" description="RNA polymerase Rpb2" evidence="18">
    <location>
        <begin position="1141"/>
        <end position="1232"/>
    </location>
</feature>
<evidence type="ECO:0000256" key="2">
    <source>
        <dbReference type="ARBA" id="ARBA00006835"/>
    </source>
</evidence>
<dbReference type="RefSeq" id="XP_062623488.1">
    <property type="nucleotide sequence ID" value="XM_062767504.1"/>
</dbReference>
<feature type="region of interest" description="Disordered" evidence="16">
    <location>
        <begin position="930"/>
        <end position="959"/>
    </location>
</feature>
<dbReference type="GO" id="GO:0006351">
    <property type="term" value="P:DNA-templated transcription"/>
    <property type="evidence" value="ECO:0007669"/>
    <property type="project" value="InterPro"/>
</dbReference>
<dbReference type="PROSITE" id="PS01166">
    <property type="entry name" value="RNA_POL_BETA"/>
    <property type="match status" value="1"/>
</dbReference>
<dbReference type="GO" id="GO:0008270">
    <property type="term" value="F:zinc ion binding"/>
    <property type="evidence" value="ECO:0007669"/>
    <property type="project" value="UniProtKB-KW"/>
</dbReference>
<evidence type="ECO:0000256" key="7">
    <source>
        <dbReference type="ARBA" id="ARBA00022723"/>
    </source>
</evidence>
<keyword evidence="10" id="KW-0460">Magnesium</keyword>
<feature type="domain" description="RNA polymerase Rpb2" evidence="22">
    <location>
        <begin position="595"/>
        <end position="656"/>
    </location>
</feature>
<evidence type="ECO:0000259" key="18">
    <source>
        <dbReference type="Pfam" id="PF04560"/>
    </source>
</evidence>
<dbReference type="PANTHER" id="PTHR20856">
    <property type="entry name" value="DNA-DIRECTED RNA POLYMERASE I SUBUNIT 2"/>
    <property type="match status" value="1"/>
</dbReference>
<keyword evidence="5 14" id="KW-0808">Transferase</keyword>
<dbReference type="Pfam" id="PF00562">
    <property type="entry name" value="RNA_pol_Rpb2_6"/>
    <property type="match status" value="1"/>
</dbReference>
<evidence type="ECO:0000256" key="1">
    <source>
        <dbReference type="ARBA" id="ARBA00004123"/>
    </source>
</evidence>
<dbReference type="Pfam" id="PF04567">
    <property type="entry name" value="RNA_pol_Rpb2_5"/>
    <property type="match status" value="1"/>
</dbReference>
<evidence type="ECO:0000259" key="19">
    <source>
        <dbReference type="Pfam" id="PF04561"/>
    </source>
</evidence>
<dbReference type="InterPro" id="IPR037033">
    <property type="entry name" value="DNA-dir_RNAP_su2_hyb_sf"/>
</dbReference>
<comment type="catalytic activity">
    <reaction evidence="14">
        <text>RNA(n) + a ribonucleoside 5'-triphosphate = RNA(n+1) + diphosphate</text>
        <dbReference type="Rhea" id="RHEA:21248"/>
        <dbReference type="Rhea" id="RHEA-COMP:14527"/>
        <dbReference type="Rhea" id="RHEA-COMP:17342"/>
        <dbReference type="ChEBI" id="CHEBI:33019"/>
        <dbReference type="ChEBI" id="CHEBI:61557"/>
        <dbReference type="ChEBI" id="CHEBI:140395"/>
        <dbReference type="EC" id="2.7.7.6"/>
    </reaction>
</comment>
<evidence type="ECO:0000259" key="17">
    <source>
        <dbReference type="Pfam" id="PF00562"/>
    </source>
</evidence>
<comment type="similarity">
    <text evidence="2 13">Belongs to the RNA polymerase beta chain family.</text>
</comment>
<dbReference type="InterPro" id="IPR007646">
    <property type="entry name" value="RNA_pol_Rpb2_4"/>
</dbReference>
<feature type="coiled-coil region" evidence="15">
    <location>
        <begin position="56"/>
        <end position="83"/>
    </location>
</feature>
<keyword evidence="8" id="KW-0863">Zinc-finger</keyword>
<keyword evidence="9" id="KW-0862">Zinc</keyword>
<dbReference type="InterPro" id="IPR015712">
    <property type="entry name" value="DNA-dir_RNA_pol_su2"/>
</dbReference>
<evidence type="ECO:0000256" key="6">
    <source>
        <dbReference type="ARBA" id="ARBA00022695"/>
    </source>
</evidence>
<evidence type="ECO:0000259" key="22">
    <source>
        <dbReference type="Pfam" id="PF04566"/>
    </source>
</evidence>
<evidence type="ECO:0000256" key="9">
    <source>
        <dbReference type="ARBA" id="ARBA00022833"/>
    </source>
</evidence>
<dbReference type="Pfam" id="PF04560">
    <property type="entry name" value="RNA_pol_Rpb2_7"/>
    <property type="match status" value="1"/>
</dbReference>
<dbReference type="FunFam" id="2.40.50.150:FF:000002">
    <property type="entry name" value="DNA-directed RNA polymerase subunit beta"/>
    <property type="match status" value="1"/>
</dbReference>
<dbReference type="Proteomes" id="UP000827549">
    <property type="component" value="Chromosome 1"/>
</dbReference>
<feature type="region of interest" description="Disordered" evidence="16">
    <location>
        <begin position="1"/>
        <end position="32"/>
    </location>
</feature>
<dbReference type="InterPro" id="IPR007642">
    <property type="entry name" value="RNA_pol_Rpb2_2"/>
</dbReference>
<comment type="subcellular location">
    <subcellularLocation>
        <location evidence="1">Nucleus</location>
    </subcellularLocation>
</comment>
<keyword evidence="7" id="KW-0479">Metal-binding</keyword>
<feature type="domain" description="DNA-directed RNA polymerase subunit 2 hybrid-binding" evidence="17">
    <location>
        <begin position="764"/>
        <end position="1139"/>
    </location>
</feature>
<dbReference type="InterPro" id="IPR014724">
    <property type="entry name" value="RNA_pol_RPB2_OB-fold"/>
</dbReference>
<dbReference type="FunFam" id="3.90.1100.10:FF:000003">
    <property type="entry name" value="DNA-directed RNA polymerase subunit beta"/>
    <property type="match status" value="1"/>
</dbReference>
<dbReference type="Pfam" id="PF04565">
    <property type="entry name" value="RNA_pol_Rpb2_3"/>
    <property type="match status" value="1"/>
</dbReference>
<dbReference type="Gene3D" id="2.40.270.10">
    <property type="entry name" value="DNA-directed RNA polymerase, subunit 2, domain 6"/>
    <property type="match status" value="1"/>
</dbReference>
<dbReference type="InterPro" id="IPR007647">
    <property type="entry name" value="RNA_pol_Rpb2_5"/>
</dbReference>
<dbReference type="FunFam" id="3.90.1070.20:FF:000002">
    <property type="entry name" value="DNA-directed RNA polymerase subunit beta"/>
    <property type="match status" value="1"/>
</dbReference>
<evidence type="ECO:0000256" key="10">
    <source>
        <dbReference type="ARBA" id="ARBA00022842"/>
    </source>
</evidence>
<dbReference type="AlphaFoldDB" id="A0AAF1BF27"/>
<evidence type="ECO:0000256" key="5">
    <source>
        <dbReference type="ARBA" id="ARBA00022679"/>
    </source>
</evidence>
<reference evidence="24" key="1">
    <citation type="submission" date="2023-10" db="EMBL/GenBank/DDBJ databases">
        <authorList>
            <person name="Noh H."/>
        </authorList>
    </citation>
    <scope>NUCLEOTIDE SEQUENCE</scope>
    <source>
        <strain evidence="24">DUCC4014</strain>
    </source>
</reference>
<gene>
    <name evidence="24" type="primary">rpb2</name>
    <name evidence="24" type="ORF">LOC62_01G001035</name>
</gene>
<dbReference type="FunFam" id="3.90.1800.10:FF:000002">
    <property type="entry name" value="DNA-directed RNA polymerase subunit beta"/>
    <property type="match status" value="1"/>
</dbReference>
<evidence type="ECO:0000256" key="11">
    <source>
        <dbReference type="ARBA" id="ARBA00023163"/>
    </source>
</evidence>
<dbReference type="FunFam" id="2.40.270.10:FF:000006">
    <property type="entry name" value="DNA-directed RNA polymerase subunit beta"/>
    <property type="match status" value="1"/>
</dbReference>
<evidence type="ECO:0000256" key="3">
    <source>
        <dbReference type="ARBA" id="ARBA00011730"/>
    </source>
</evidence>
<feature type="domain" description="RNA polymerase Rpb2" evidence="21">
    <location>
        <begin position="498"/>
        <end position="562"/>
    </location>
</feature>
<feature type="domain" description="RNA polymerase Rpb2" evidence="23">
    <location>
        <begin position="682"/>
        <end position="757"/>
    </location>
</feature>